<reference evidence="1" key="1">
    <citation type="submission" date="2023-07" db="EMBL/GenBank/DDBJ databases">
        <title>draft genome sequence of fig (Ficus carica).</title>
        <authorList>
            <person name="Takahashi T."/>
            <person name="Nishimura K."/>
        </authorList>
    </citation>
    <scope>NUCLEOTIDE SEQUENCE</scope>
</reference>
<protein>
    <submittedName>
        <fullName evidence="1">Uncharacterized protein</fullName>
    </submittedName>
</protein>
<organism evidence="1 2">
    <name type="scientific">Ficus carica</name>
    <name type="common">Common fig</name>
    <dbReference type="NCBI Taxonomy" id="3494"/>
    <lineage>
        <taxon>Eukaryota</taxon>
        <taxon>Viridiplantae</taxon>
        <taxon>Streptophyta</taxon>
        <taxon>Embryophyta</taxon>
        <taxon>Tracheophyta</taxon>
        <taxon>Spermatophyta</taxon>
        <taxon>Magnoliopsida</taxon>
        <taxon>eudicotyledons</taxon>
        <taxon>Gunneridae</taxon>
        <taxon>Pentapetalae</taxon>
        <taxon>rosids</taxon>
        <taxon>fabids</taxon>
        <taxon>Rosales</taxon>
        <taxon>Moraceae</taxon>
        <taxon>Ficeae</taxon>
        <taxon>Ficus</taxon>
    </lineage>
</organism>
<name>A0AA87YPW3_FICCA</name>
<dbReference type="EMBL" id="BTGU01005079">
    <property type="protein sequence ID" value="GMN19777.1"/>
    <property type="molecule type" value="Genomic_DNA"/>
</dbReference>
<dbReference type="AlphaFoldDB" id="A0AA87YPW3"/>
<gene>
    <name evidence="1" type="ORF">TIFTF001_046996</name>
</gene>
<sequence length="168" mass="19204">MEVWLDHRASPDVASDHHKERREPVRMEDRLLLLLRRRRRCRRRRSLGLPLTTSPTLPLFPVKSSPPLDVLKTLRRLSYSPCSFWRSFRNSRPPIRWSPLRRRRCARKRRGPRAAAGLARLEIFLALEIVDLQLGKVSFSVTVAVIAMVVTTPPQAQAIEAPGGDGDA</sequence>
<keyword evidence="2" id="KW-1185">Reference proteome</keyword>
<evidence type="ECO:0000313" key="2">
    <source>
        <dbReference type="Proteomes" id="UP001187192"/>
    </source>
</evidence>
<comment type="caution">
    <text evidence="1">The sequence shown here is derived from an EMBL/GenBank/DDBJ whole genome shotgun (WGS) entry which is preliminary data.</text>
</comment>
<dbReference type="Proteomes" id="UP001187192">
    <property type="component" value="Unassembled WGS sequence"/>
</dbReference>
<accession>A0AA87YPW3</accession>
<proteinExistence type="predicted"/>
<evidence type="ECO:0000313" key="1">
    <source>
        <dbReference type="EMBL" id="GMN19777.1"/>
    </source>
</evidence>